<evidence type="ECO:0000313" key="2">
    <source>
        <dbReference type="Proteomes" id="UP000028999"/>
    </source>
</evidence>
<organism evidence="1 2">
    <name type="scientific">Brassica napus</name>
    <name type="common">Rape</name>
    <dbReference type="NCBI Taxonomy" id="3708"/>
    <lineage>
        <taxon>Eukaryota</taxon>
        <taxon>Viridiplantae</taxon>
        <taxon>Streptophyta</taxon>
        <taxon>Embryophyta</taxon>
        <taxon>Tracheophyta</taxon>
        <taxon>Spermatophyta</taxon>
        <taxon>Magnoliopsida</taxon>
        <taxon>eudicotyledons</taxon>
        <taxon>Gunneridae</taxon>
        <taxon>Pentapetalae</taxon>
        <taxon>rosids</taxon>
        <taxon>malvids</taxon>
        <taxon>Brassicales</taxon>
        <taxon>Brassicaceae</taxon>
        <taxon>Brassiceae</taxon>
        <taxon>Brassica</taxon>
    </lineage>
</organism>
<keyword evidence="2" id="KW-1185">Reference proteome</keyword>
<dbReference type="Proteomes" id="UP000028999">
    <property type="component" value="Unassembled WGS sequence"/>
</dbReference>
<sequence length="22" mass="2678">MISTLPQELVEEILDNTWCRWT</sequence>
<gene>
    <name evidence="1" type="primary">BnaAnng11000D</name>
    <name evidence="1" type="ORF">GSBRNA2T00004509001</name>
</gene>
<dbReference type="EMBL" id="LK033040">
    <property type="protein sequence ID" value="CDY51923.1"/>
    <property type="molecule type" value="Genomic_DNA"/>
</dbReference>
<reference evidence="1 2" key="1">
    <citation type="journal article" date="2014" name="Science">
        <title>Plant genetics. Early allopolyploid evolution in the post-Neolithic Brassica napus oilseed genome.</title>
        <authorList>
            <person name="Chalhoub B."/>
            <person name="Denoeud F."/>
            <person name="Liu S."/>
            <person name="Parkin I.A."/>
            <person name="Tang H."/>
            <person name="Wang X."/>
            <person name="Chiquet J."/>
            <person name="Belcram H."/>
            <person name="Tong C."/>
            <person name="Samans B."/>
            <person name="Correa M."/>
            <person name="Da Silva C."/>
            <person name="Just J."/>
            <person name="Falentin C."/>
            <person name="Koh C.S."/>
            <person name="Le Clainche I."/>
            <person name="Bernard M."/>
            <person name="Bento P."/>
            <person name="Noel B."/>
            <person name="Labadie K."/>
            <person name="Alberti A."/>
            <person name="Charles M."/>
            <person name="Arnaud D."/>
            <person name="Guo H."/>
            <person name="Daviaud C."/>
            <person name="Alamery S."/>
            <person name="Jabbari K."/>
            <person name="Zhao M."/>
            <person name="Edger P.P."/>
            <person name="Chelaifa H."/>
            <person name="Tack D."/>
            <person name="Lassalle G."/>
            <person name="Mestiri I."/>
            <person name="Schnel N."/>
            <person name="Le Paslier M.C."/>
            <person name="Fan G."/>
            <person name="Renault V."/>
            <person name="Bayer P.E."/>
            <person name="Golicz A.A."/>
            <person name="Manoli S."/>
            <person name="Lee T.H."/>
            <person name="Thi V.H."/>
            <person name="Chalabi S."/>
            <person name="Hu Q."/>
            <person name="Fan C."/>
            <person name="Tollenaere R."/>
            <person name="Lu Y."/>
            <person name="Battail C."/>
            <person name="Shen J."/>
            <person name="Sidebottom C.H."/>
            <person name="Wang X."/>
            <person name="Canaguier A."/>
            <person name="Chauveau A."/>
            <person name="Berard A."/>
            <person name="Deniot G."/>
            <person name="Guan M."/>
            <person name="Liu Z."/>
            <person name="Sun F."/>
            <person name="Lim Y.P."/>
            <person name="Lyons E."/>
            <person name="Town C.D."/>
            <person name="Bancroft I."/>
            <person name="Wang X."/>
            <person name="Meng J."/>
            <person name="Ma J."/>
            <person name="Pires J.C."/>
            <person name="King G.J."/>
            <person name="Brunel D."/>
            <person name="Delourme R."/>
            <person name="Renard M."/>
            <person name="Aury J.M."/>
            <person name="Adams K.L."/>
            <person name="Batley J."/>
            <person name="Snowdon R.J."/>
            <person name="Tost J."/>
            <person name="Edwards D."/>
            <person name="Zhou Y."/>
            <person name="Hua W."/>
            <person name="Sharpe A.G."/>
            <person name="Paterson A.H."/>
            <person name="Guan C."/>
            <person name="Wincker P."/>
        </authorList>
    </citation>
    <scope>NUCLEOTIDE SEQUENCE [LARGE SCALE GENOMIC DNA]</scope>
    <source>
        <strain evidence="2">cv. Darmor-bzh</strain>
    </source>
</reference>
<protein>
    <submittedName>
        <fullName evidence="1">BnaAnng11000D protein</fullName>
    </submittedName>
</protein>
<proteinExistence type="predicted"/>
<name>A0A078IS77_BRANA</name>
<dbReference type="PaxDb" id="3708-A0A078IS77"/>
<dbReference type="AlphaFoldDB" id="A0A078IS77"/>
<accession>A0A078IS77</accession>
<dbReference type="Gramene" id="CDY51923">
    <property type="protein sequence ID" value="CDY51923"/>
    <property type="gene ID" value="GSBRNA2T00004509001"/>
</dbReference>
<evidence type="ECO:0000313" key="1">
    <source>
        <dbReference type="EMBL" id="CDY51923.1"/>
    </source>
</evidence>